<reference evidence="1" key="1">
    <citation type="submission" date="2023-10" db="EMBL/GenBank/DDBJ databases">
        <title>Genome assemblies of two species of porcelain crab, Petrolisthes cinctipes and Petrolisthes manimaculis (Anomura: Porcellanidae).</title>
        <authorList>
            <person name="Angst P."/>
        </authorList>
    </citation>
    <scope>NUCLEOTIDE SEQUENCE</scope>
    <source>
        <strain evidence="1">PB745_01</strain>
        <tissue evidence="1">Gill</tissue>
    </source>
</reference>
<dbReference type="Proteomes" id="UP001286313">
    <property type="component" value="Unassembled WGS sequence"/>
</dbReference>
<dbReference type="AlphaFoldDB" id="A0AAE1EUF3"/>
<organism evidence="1 2">
    <name type="scientific">Petrolisthes cinctipes</name>
    <name type="common">Flat porcelain crab</name>
    <dbReference type="NCBI Taxonomy" id="88211"/>
    <lineage>
        <taxon>Eukaryota</taxon>
        <taxon>Metazoa</taxon>
        <taxon>Ecdysozoa</taxon>
        <taxon>Arthropoda</taxon>
        <taxon>Crustacea</taxon>
        <taxon>Multicrustacea</taxon>
        <taxon>Malacostraca</taxon>
        <taxon>Eumalacostraca</taxon>
        <taxon>Eucarida</taxon>
        <taxon>Decapoda</taxon>
        <taxon>Pleocyemata</taxon>
        <taxon>Anomura</taxon>
        <taxon>Galatheoidea</taxon>
        <taxon>Porcellanidae</taxon>
        <taxon>Petrolisthes</taxon>
    </lineage>
</organism>
<dbReference type="EMBL" id="JAWQEG010004453">
    <property type="protein sequence ID" value="KAK3861626.1"/>
    <property type="molecule type" value="Genomic_DNA"/>
</dbReference>
<protein>
    <submittedName>
        <fullName evidence="1">Uncharacterized protein</fullName>
    </submittedName>
</protein>
<evidence type="ECO:0000313" key="2">
    <source>
        <dbReference type="Proteomes" id="UP001286313"/>
    </source>
</evidence>
<accession>A0AAE1EUF3</accession>
<sequence>MLSSLTPPIWTKGTTFSPLTLTQAAAVHGRSLALEEEMAPRPTRVMLV</sequence>
<feature type="non-terminal residue" evidence="1">
    <location>
        <position position="48"/>
    </location>
</feature>
<gene>
    <name evidence="1" type="ORF">Pcinc_032433</name>
</gene>
<proteinExistence type="predicted"/>
<keyword evidence="2" id="KW-1185">Reference proteome</keyword>
<evidence type="ECO:0000313" key="1">
    <source>
        <dbReference type="EMBL" id="KAK3861626.1"/>
    </source>
</evidence>
<name>A0AAE1EUF3_PETCI</name>
<comment type="caution">
    <text evidence="1">The sequence shown here is derived from an EMBL/GenBank/DDBJ whole genome shotgun (WGS) entry which is preliminary data.</text>
</comment>